<comment type="caution">
    <text evidence="2">The sequence shown here is derived from an EMBL/GenBank/DDBJ whole genome shotgun (WGS) entry which is preliminary data.</text>
</comment>
<organism evidence="2 3">
    <name type="scientific">Candidatus Methanoperedens nitratireducens</name>
    <dbReference type="NCBI Taxonomy" id="1392998"/>
    <lineage>
        <taxon>Archaea</taxon>
        <taxon>Methanobacteriati</taxon>
        <taxon>Methanobacteriota</taxon>
        <taxon>Stenosarchaea group</taxon>
        <taxon>Methanomicrobia</taxon>
        <taxon>Methanosarcinales</taxon>
        <taxon>ANME-2 cluster</taxon>
        <taxon>Candidatus Methanoperedentaceae</taxon>
        <taxon>Candidatus Methanoperedens</taxon>
    </lineage>
</organism>
<protein>
    <submittedName>
        <fullName evidence="2">Uncharacterized protein</fullName>
    </submittedName>
</protein>
<dbReference type="Proteomes" id="UP000050360">
    <property type="component" value="Unassembled WGS sequence"/>
</dbReference>
<keyword evidence="1" id="KW-1133">Transmembrane helix</keyword>
<evidence type="ECO:0000313" key="2">
    <source>
        <dbReference type="EMBL" id="KPQ43853.1"/>
    </source>
</evidence>
<accession>A0A0P8CAN4</accession>
<dbReference type="EMBL" id="LKCM01000123">
    <property type="protein sequence ID" value="KPQ43853.1"/>
    <property type="molecule type" value="Genomic_DNA"/>
</dbReference>
<proteinExistence type="predicted"/>
<evidence type="ECO:0000256" key="1">
    <source>
        <dbReference type="SAM" id="Phobius"/>
    </source>
</evidence>
<keyword evidence="1" id="KW-0472">Membrane</keyword>
<feature type="transmembrane region" description="Helical" evidence="1">
    <location>
        <begin position="7"/>
        <end position="27"/>
    </location>
</feature>
<dbReference type="AlphaFoldDB" id="A0A0P8CAN4"/>
<sequence>MAIGIPVKIVVLTIVGMAGLAAMLTIIDNGEDAIPKPIHADLKSTNLIVLSAFNDTDDINMAVEVIDSTDGTSVKRASVGPFRSWCCCGKHDKQ</sequence>
<reference evidence="2 3" key="1">
    <citation type="submission" date="2015-09" db="EMBL/GenBank/DDBJ databases">
        <title>A metagenomics-based metabolic model of nitrate-dependent anaerobic oxidation of methane by Methanoperedens-like archaea.</title>
        <authorList>
            <person name="Arshad A."/>
            <person name="Speth D.R."/>
            <person name="De Graaf R.M."/>
            <person name="Op Den Camp H.J."/>
            <person name="Jetten M.S."/>
            <person name="Welte C.U."/>
        </authorList>
    </citation>
    <scope>NUCLEOTIDE SEQUENCE [LARGE SCALE GENOMIC DNA]</scope>
</reference>
<name>A0A0P8CAN4_9EURY</name>
<evidence type="ECO:0000313" key="3">
    <source>
        <dbReference type="Proteomes" id="UP000050360"/>
    </source>
</evidence>
<keyword evidence="1" id="KW-0812">Transmembrane</keyword>
<gene>
    <name evidence="2" type="ORF">MPEBLZ_01570</name>
</gene>